<evidence type="ECO:0000256" key="3">
    <source>
        <dbReference type="ARBA" id="ARBA00022679"/>
    </source>
</evidence>
<dbReference type="InterPro" id="IPR008949">
    <property type="entry name" value="Isoprenoid_synthase_dom_sf"/>
</dbReference>
<sequence length="350" mass="39278">MINSFNLINLIQLNQLNLTQSTINQYMKQLTELHGLVSRAVDTLTFPEYPADLYEPISYILALGGKRLRPALLLMACDLFGGDVESAIEPALAIEVFHNFTLMHDDIMDKAPLRRGKVTVHEKWNANVAILSGDAMMVEANKLMMMVDDAILRPVMNVFNETAIGVCEGQQIDMSFEQRNNVEIDEYINMIRLKTAVLLGGTLKIGSIIGGAGEEDAQLLYNFGVNLGIAFQLQDDILDVYGDPEKFGKQVGGDILSNKKTYLLIKALELAKGDQATELGNWLSIEQFDAAGKVKAVTAIYNELDIRQYAERAMQNYAERAFDALDKINLPEDRRQYLRQFADNLLVREY</sequence>
<name>A0ABP7QTE3_9SPHI</name>
<dbReference type="PROSITE" id="PS00444">
    <property type="entry name" value="POLYPRENYL_SYNTHASE_2"/>
    <property type="match status" value="1"/>
</dbReference>
<gene>
    <name evidence="7" type="ORF">GCM10022210_45710</name>
</gene>
<comment type="similarity">
    <text evidence="2 6">Belongs to the FPP/GGPP synthase family.</text>
</comment>
<comment type="caution">
    <text evidence="7">The sequence shown here is derived from an EMBL/GenBank/DDBJ whole genome shotgun (WGS) entry which is preliminary data.</text>
</comment>
<dbReference type="SUPFAM" id="SSF48576">
    <property type="entry name" value="Terpenoid synthases"/>
    <property type="match status" value="1"/>
</dbReference>
<evidence type="ECO:0000313" key="7">
    <source>
        <dbReference type="EMBL" id="GAA3987839.1"/>
    </source>
</evidence>
<reference evidence="8" key="1">
    <citation type="journal article" date="2019" name="Int. J. Syst. Evol. Microbiol.">
        <title>The Global Catalogue of Microorganisms (GCM) 10K type strain sequencing project: providing services to taxonomists for standard genome sequencing and annotation.</title>
        <authorList>
            <consortium name="The Broad Institute Genomics Platform"/>
            <consortium name="The Broad Institute Genome Sequencing Center for Infectious Disease"/>
            <person name="Wu L."/>
            <person name="Ma J."/>
        </authorList>
    </citation>
    <scope>NUCLEOTIDE SEQUENCE [LARGE SCALE GENOMIC DNA]</scope>
    <source>
        <strain evidence="8">JCM 16601</strain>
    </source>
</reference>
<evidence type="ECO:0000256" key="5">
    <source>
        <dbReference type="ARBA" id="ARBA00022842"/>
    </source>
</evidence>
<dbReference type="InterPro" id="IPR000092">
    <property type="entry name" value="Polyprenyl_synt"/>
</dbReference>
<evidence type="ECO:0000313" key="8">
    <source>
        <dbReference type="Proteomes" id="UP001500742"/>
    </source>
</evidence>
<dbReference type="Proteomes" id="UP001500742">
    <property type="component" value="Unassembled WGS sequence"/>
</dbReference>
<keyword evidence="3 6" id="KW-0808">Transferase</keyword>
<dbReference type="SFLD" id="SFLDS00005">
    <property type="entry name" value="Isoprenoid_Synthase_Type_I"/>
    <property type="match status" value="1"/>
</dbReference>
<dbReference type="InterPro" id="IPR033749">
    <property type="entry name" value="Polyprenyl_synt_CS"/>
</dbReference>
<comment type="cofactor">
    <cofactor evidence="1">
        <name>Mg(2+)</name>
        <dbReference type="ChEBI" id="CHEBI:18420"/>
    </cofactor>
</comment>
<dbReference type="CDD" id="cd00685">
    <property type="entry name" value="Trans_IPPS_HT"/>
    <property type="match status" value="1"/>
</dbReference>
<organism evidence="7 8">
    <name type="scientific">Mucilaginibacter dorajii</name>
    <dbReference type="NCBI Taxonomy" id="692994"/>
    <lineage>
        <taxon>Bacteria</taxon>
        <taxon>Pseudomonadati</taxon>
        <taxon>Bacteroidota</taxon>
        <taxon>Sphingobacteriia</taxon>
        <taxon>Sphingobacteriales</taxon>
        <taxon>Sphingobacteriaceae</taxon>
        <taxon>Mucilaginibacter</taxon>
    </lineage>
</organism>
<dbReference type="PANTHER" id="PTHR12001:SF85">
    <property type="entry name" value="SHORT CHAIN ISOPRENYL DIPHOSPHATE SYNTHASE"/>
    <property type="match status" value="1"/>
</dbReference>
<evidence type="ECO:0000256" key="6">
    <source>
        <dbReference type="RuleBase" id="RU004466"/>
    </source>
</evidence>
<protein>
    <submittedName>
        <fullName evidence="7">Polyprenyl synthetase family protein</fullName>
    </submittedName>
</protein>
<dbReference type="EMBL" id="BAAAZC010000029">
    <property type="protein sequence ID" value="GAA3987839.1"/>
    <property type="molecule type" value="Genomic_DNA"/>
</dbReference>
<evidence type="ECO:0000256" key="1">
    <source>
        <dbReference type="ARBA" id="ARBA00001946"/>
    </source>
</evidence>
<dbReference type="Pfam" id="PF00348">
    <property type="entry name" value="polyprenyl_synt"/>
    <property type="match status" value="1"/>
</dbReference>
<accession>A0ABP7QTE3</accession>
<proteinExistence type="inferred from homology"/>
<dbReference type="PROSITE" id="PS00723">
    <property type="entry name" value="POLYPRENYL_SYNTHASE_1"/>
    <property type="match status" value="1"/>
</dbReference>
<evidence type="ECO:0000256" key="4">
    <source>
        <dbReference type="ARBA" id="ARBA00022723"/>
    </source>
</evidence>
<keyword evidence="5" id="KW-0460">Magnesium</keyword>
<keyword evidence="4" id="KW-0479">Metal-binding</keyword>
<keyword evidence="8" id="KW-1185">Reference proteome</keyword>
<dbReference type="Gene3D" id="1.10.600.10">
    <property type="entry name" value="Farnesyl Diphosphate Synthase"/>
    <property type="match status" value="1"/>
</dbReference>
<evidence type="ECO:0000256" key="2">
    <source>
        <dbReference type="ARBA" id="ARBA00006706"/>
    </source>
</evidence>
<dbReference type="SFLD" id="SFLDG01017">
    <property type="entry name" value="Polyprenyl_Transferase_Like"/>
    <property type="match status" value="1"/>
</dbReference>
<dbReference type="PANTHER" id="PTHR12001">
    <property type="entry name" value="GERANYLGERANYL PYROPHOSPHATE SYNTHASE"/>
    <property type="match status" value="1"/>
</dbReference>